<dbReference type="InterPro" id="IPR052416">
    <property type="entry name" value="GTF3C_component"/>
</dbReference>
<evidence type="ECO:0000313" key="5">
    <source>
        <dbReference type="EMBL" id="CAK7264426.1"/>
    </source>
</evidence>
<evidence type="ECO:0000256" key="2">
    <source>
        <dbReference type="ARBA" id="ARBA00023163"/>
    </source>
</evidence>
<dbReference type="PANTHER" id="PTHR15052">
    <property type="entry name" value="RNA POLYMERASE III TRANSCRIPTION INITIATION FACTOR COMPLEX SUBUNIT"/>
    <property type="match status" value="1"/>
</dbReference>
<gene>
    <name evidence="5" type="ORF">SEPCBS57363_001063</name>
</gene>
<evidence type="ECO:0000256" key="3">
    <source>
        <dbReference type="ARBA" id="ARBA00023242"/>
    </source>
</evidence>
<dbReference type="PANTHER" id="PTHR15052:SF2">
    <property type="entry name" value="GENERAL TRANSCRIPTION FACTOR 3C POLYPEPTIDE 2"/>
    <property type="match status" value="1"/>
</dbReference>
<dbReference type="SUPFAM" id="SSF50978">
    <property type="entry name" value="WD40 repeat-like"/>
    <property type="match status" value="1"/>
</dbReference>
<comment type="caution">
    <text evidence="5">The sequence shown here is derived from an EMBL/GenBank/DDBJ whole genome shotgun (WGS) entry which is preliminary data.</text>
</comment>
<dbReference type="InterPro" id="IPR036322">
    <property type="entry name" value="WD40_repeat_dom_sf"/>
</dbReference>
<evidence type="ECO:0000256" key="4">
    <source>
        <dbReference type="SAM" id="MobiDB-lite"/>
    </source>
</evidence>
<protein>
    <submittedName>
        <fullName evidence="5">Uncharacterized protein</fullName>
    </submittedName>
</protein>
<reference evidence="5 6" key="1">
    <citation type="submission" date="2024-01" db="EMBL/GenBank/DDBJ databases">
        <authorList>
            <person name="Allen C."/>
            <person name="Tagirdzhanova G."/>
        </authorList>
    </citation>
    <scope>NUCLEOTIDE SEQUENCE [LARGE SCALE GENOMIC DNA]</scope>
    <source>
        <strain evidence="5 6">CBS 573.63</strain>
    </source>
</reference>
<evidence type="ECO:0000256" key="1">
    <source>
        <dbReference type="ARBA" id="ARBA00004123"/>
    </source>
</evidence>
<keyword evidence="3" id="KW-0539">Nucleus</keyword>
<proteinExistence type="predicted"/>
<feature type="region of interest" description="Disordered" evidence="4">
    <location>
        <begin position="238"/>
        <end position="263"/>
    </location>
</feature>
<sequence>MATLRFPDEPGVQATCMSWVGVNRIVVGYHDGSIALWSIRPQMVVLRLSAYFGAVQDICSAYPSLPYLVASRPVDGLFRLIDLRRPNSEHTFHPNPVASIRGNLMCWSEHLQGFVSAAPVNSPLNNSFDFLHYRHFPLSRKVFATSRESSPTSLAVGKVHPFALIGTADGKVWIANLPDIVFPSRGSVENAQLALSSEFRPPPVPVAIQGSGQSQEESSLLGGVSYATWAASTKHSTRLAKSNTAASRPVSHNSDDEDGQDTSEGALGIVVHEGPAAVTSLAWHPSYDFGTWSAIGFASGLVLVKNFGLEPAL</sequence>
<comment type="subcellular location">
    <subcellularLocation>
        <location evidence="1">Nucleus</location>
    </subcellularLocation>
</comment>
<feature type="compositionally biased region" description="Polar residues" evidence="4">
    <location>
        <begin position="238"/>
        <end position="252"/>
    </location>
</feature>
<dbReference type="EMBL" id="CAWUOM010000010">
    <property type="protein sequence ID" value="CAK7264426.1"/>
    <property type="molecule type" value="Genomic_DNA"/>
</dbReference>
<evidence type="ECO:0000313" key="6">
    <source>
        <dbReference type="Proteomes" id="UP001642501"/>
    </source>
</evidence>
<keyword evidence="2" id="KW-0804">Transcription</keyword>
<dbReference type="InterPro" id="IPR015943">
    <property type="entry name" value="WD40/YVTN_repeat-like_dom_sf"/>
</dbReference>
<keyword evidence="6" id="KW-1185">Reference proteome</keyword>
<dbReference type="Gene3D" id="2.130.10.10">
    <property type="entry name" value="YVTN repeat-like/Quinoprotein amine dehydrogenase"/>
    <property type="match status" value="1"/>
</dbReference>
<accession>A0ABP0D882</accession>
<name>A0ABP0D882_9PEZI</name>
<organism evidence="5 6">
    <name type="scientific">Sporothrix epigloea</name>
    <dbReference type="NCBI Taxonomy" id="1892477"/>
    <lineage>
        <taxon>Eukaryota</taxon>
        <taxon>Fungi</taxon>
        <taxon>Dikarya</taxon>
        <taxon>Ascomycota</taxon>
        <taxon>Pezizomycotina</taxon>
        <taxon>Sordariomycetes</taxon>
        <taxon>Sordariomycetidae</taxon>
        <taxon>Ophiostomatales</taxon>
        <taxon>Ophiostomataceae</taxon>
        <taxon>Sporothrix</taxon>
    </lineage>
</organism>
<dbReference type="Proteomes" id="UP001642501">
    <property type="component" value="Unassembled WGS sequence"/>
</dbReference>